<feature type="transmembrane region" description="Helical" evidence="2">
    <location>
        <begin position="114"/>
        <end position="135"/>
    </location>
</feature>
<keyword evidence="2" id="KW-0472">Membrane</keyword>
<keyword evidence="2" id="KW-0812">Transmembrane</keyword>
<comment type="caution">
    <text evidence="3">The sequence shown here is derived from an EMBL/GenBank/DDBJ whole genome shotgun (WGS) entry which is preliminary data.</text>
</comment>
<evidence type="ECO:0000313" key="4">
    <source>
        <dbReference type="Proteomes" id="UP000029052"/>
    </source>
</evidence>
<evidence type="ECO:0000313" key="3">
    <source>
        <dbReference type="EMBL" id="KFI67601.1"/>
    </source>
</evidence>
<name>A0A087B9A1_9BIFI</name>
<keyword evidence="1" id="KW-0175">Coiled coil</keyword>
<keyword evidence="4" id="KW-1185">Reference proteome</keyword>
<gene>
    <name evidence="3" type="ORF">BMAGN_0802</name>
</gene>
<evidence type="ECO:0000256" key="1">
    <source>
        <dbReference type="SAM" id="Coils"/>
    </source>
</evidence>
<dbReference type="EMBL" id="JGZB01000010">
    <property type="protein sequence ID" value="KFI67601.1"/>
    <property type="molecule type" value="Genomic_DNA"/>
</dbReference>
<dbReference type="Proteomes" id="UP000029052">
    <property type="component" value="Unassembled WGS sequence"/>
</dbReference>
<organism evidence="3 4">
    <name type="scientific">Bifidobacterium magnum</name>
    <dbReference type="NCBI Taxonomy" id="1692"/>
    <lineage>
        <taxon>Bacteria</taxon>
        <taxon>Bacillati</taxon>
        <taxon>Actinomycetota</taxon>
        <taxon>Actinomycetes</taxon>
        <taxon>Bifidobacteriales</taxon>
        <taxon>Bifidobacteriaceae</taxon>
        <taxon>Bifidobacterium</taxon>
    </lineage>
</organism>
<accession>A0A087B9A1</accession>
<feature type="transmembrane region" description="Helical" evidence="2">
    <location>
        <begin position="147"/>
        <end position="166"/>
    </location>
</feature>
<protein>
    <submittedName>
        <fullName evidence="3">Uncharacterized protein</fullName>
    </submittedName>
</protein>
<dbReference type="STRING" id="1692.BMAGN_0802"/>
<sequence>MGGTGIAAGIKGFGDNAKAKNLIQNAEERRDVAAGRLELQREACSAALQSLGREKMVVLDDDMQRFVASFKQLKNVDFRDSLGIDEVRRLKVDEASFSELEQLSDMAAQMLQGGIAGVGAGALTAMSAYGAAGLLATASTGTAISSLSGAAAANATLAFFGGGALAGGGLGMAGGAVVLGGLVAGPALLAFGMVLGLNGGKNLENAKAHSAETDKYVAQWEAAYDLCVAIRDRAYLFYALLADLDAKFAPAIEELDRLICERGDDYAQYDAQERQSVAAAASLAASIKAVLDTPLLKEDGSLTEESGKLLEHMREVES</sequence>
<dbReference type="AlphaFoldDB" id="A0A087B9A1"/>
<keyword evidence="2" id="KW-1133">Transmembrane helix</keyword>
<reference evidence="3 4" key="1">
    <citation type="submission" date="2014-03" db="EMBL/GenBank/DDBJ databases">
        <title>Genomics of Bifidobacteria.</title>
        <authorList>
            <person name="Ventura M."/>
            <person name="Milani C."/>
            <person name="Lugli G.A."/>
        </authorList>
    </citation>
    <scope>NUCLEOTIDE SEQUENCE [LARGE SCALE GENOMIC DNA]</scope>
    <source>
        <strain evidence="3 4">LMG 11591</strain>
    </source>
</reference>
<dbReference type="eggNOG" id="COG0727">
    <property type="taxonomic scope" value="Bacteria"/>
</dbReference>
<evidence type="ECO:0000256" key="2">
    <source>
        <dbReference type="SAM" id="Phobius"/>
    </source>
</evidence>
<feature type="coiled-coil region" evidence="1">
    <location>
        <begin position="16"/>
        <end position="43"/>
    </location>
</feature>
<feature type="transmembrane region" description="Helical" evidence="2">
    <location>
        <begin position="172"/>
        <end position="197"/>
    </location>
</feature>
<proteinExistence type="predicted"/>